<proteinExistence type="predicted"/>
<dbReference type="HOGENOM" id="CLU_1896900_0_0_1"/>
<protein>
    <submittedName>
        <fullName evidence="1">Uncharacterized protein</fullName>
    </submittedName>
</protein>
<dbReference type="InParanoid" id="A0A0D0DQD0"/>
<organism evidence="1 2">
    <name type="scientific">Paxillus rubicundulus Ve08.2h10</name>
    <dbReference type="NCBI Taxonomy" id="930991"/>
    <lineage>
        <taxon>Eukaryota</taxon>
        <taxon>Fungi</taxon>
        <taxon>Dikarya</taxon>
        <taxon>Basidiomycota</taxon>
        <taxon>Agaricomycotina</taxon>
        <taxon>Agaricomycetes</taxon>
        <taxon>Agaricomycetidae</taxon>
        <taxon>Boletales</taxon>
        <taxon>Paxilineae</taxon>
        <taxon>Paxillaceae</taxon>
        <taxon>Paxillus</taxon>
    </lineage>
</organism>
<reference evidence="1 2" key="1">
    <citation type="submission" date="2014-04" db="EMBL/GenBank/DDBJ databases">
        <authorList>
            <consortium name="DOE Joint Genome Institute"/>
            <person name="Kuo A."/>
            <person name="Kohler A."/>
            <person name="Jargeat P."/>
            <person name="Nagy L.G."/>
            <person name="Floudas D."/>
            <person name="Copeland A."/>
            <person name="Barry K.W."/>
            <person name="Cichocki N."/>
            <person name="Veneault-Fourrey C."/>
            <person name="LaButti K."/>
            <person name="Lindquist E.A."/>
            <person name="Lipzen A."/>
            <person name="Lundell T."/>
            <person name="Morin E."/>
            <person name="Murat C."/>
            <person name="Sun H."/>
            <person name="Tunlid A."/>
            <person name="Henrissat B."/>
            <person name="Grigoriev I.V."/>
            <person name="Hibbett D.S."/>
            <person name="Martin F."/>
            <person name="Nordberg H.P."/>
            <person name="Cantor M.N."/>
            <person name="Hua S.X."/>
        </authorList>
    </citation>
    <scope>NUCLEOTIDE SEQUENCE [LARGE SCALE GENOMIC DNA]</scope>
    <source>
        <strain evidence="1 2">Ve08.2h10</strain>
    </source>
</reference>
<dbReference type="OrthoDB" id="2705879at2759"/>
<gene>
    <name evidence="1" type="ORF">PAXRUDRAFT_753913</name>
</gene>
<evidence type="ECO:0000313" key="2">
    <source>
        <dbReference type="Proteomes" id="UP000054538"/>
    </source>
</evidence>
<keyword evidence="2" id="KW-1185">Reference proteome</keyword>
<reference evidence="2" key="2">
    <citation type="submission" date="2015-01" db="EMBL/GenBank/DDBJ databases">
        <title>Evolutionary Origins and Diversification of the Mycorrhizal Mutualists.</title>
        <authorList>
            <consortium name="DOE Joint Genome Institute"/>
            <consortium name="Mycorrhizal Genomics Consortium"/>
            <person name="Kohler A."/>
            <person name="Kuo A."/>
            <person name="Nagy L.G."/>
            <person name="Floudas D."/>
            <person name="Copeland A."/>
            <person name="Barry K.W."/>
            <person name="Cichocki N."/>
            <person name="Veneault-Fourrey C."/>
            <person name="LaButti K."/>
            <person name="Lindquist E.A."/>
            <person name="Lipzen A."/>
            <person name="Lundell T."/>
            <person name="Morin E."/>
            <person name="Murat C."/>
            <person name="Riley R."/>
            <person name="Ohm R."/>
            <person name="Sun H."/>
            <person name="Tunlid A."/>
            <person name="Henrissat B."/>
            <person name="Grigoriev I.V."/>
            <person name="Hibbett D.S."/>
            <person name="Martin F."/>
        </authorList>
    </citation>
    <scope>NUCLEOTIDE SEQUENCE [LARGE SCALE GENOMIC DNA]</scope>
    <source>
        <strain evidence="2">Ve08.2h10</strain>
    </source>
</reference>
<sequence length="134" mass="15044">MHTCICIRPCCSCKEEEHHPHTRYILISSLLLPQFVLTFLLSIPRALEQDKAYRIIPKHTNTIPVELHGICKGPNIPKCNIFDHDSVDDAPWPPLHPRAFHEVGTNIATTSLQMIKTIPAPVKATSAGKENSYL</sequence>
<dbReference type="Proteomes" id="UP000054538">
    <property type="component" value="Unassembled WGS sequence"/>
</dbReference>
<accession>A0A0D0DQD0</accession>
<name>A0A0D0DQD0_9AGAM</name>
<dbReference type="EMBL" id="KN825784">
    <property type="protein sequence ID" value="KIK81520.1"/>
    <property type="molecule type" value="Genomic_DNA"/>
</dbReference>
<evidence type="ECO:0000313" key="1">
    <source>
        <dbReference type="EMBL" id="KIK81520.1"/>
    </source>
</evidence>
<dbReference type="AlphaFoldDB" id="A0A0D0DQD0"/>